<comment type="caution">
    <text evidence="2">The sequence shown here is derived from an EMBL/GenBank/DDBJ whole genome shotgun (WGS) entry which is preliminary data.</text>
</comment>
<evidence type="ECO:0000256" key="1">
    <source>
        <dbReference type="SAM" id="MobiDB-lite"/>
    </source>
</evidence>
<dbReference type="AlphaFoldDB" id="A0A699KN14"/>
<reference evidence="2" key="1">
    <citation type="journal article" date="2019" name="Sci. Rep.">
        <title>Draft genome of Tanacetum cinerariifolium, the natural source of mosquito coil.</title>
        <authorList>
            <person name="Yamashiro T."/>
            <person name="Shiraishi A."/>
            <person name="Satake H."/>
            <person name="Nakayama K."/>
        </authorList>
    </citation>
    <scope>NUCLEOTIDE SEQUENCE</scope>
</reference>
<evidence type="ECO:0008006" key="3">
    <source>
        <dbReference type="Google" id="ProtNLM"/>
    </source>
</evidence>
<feature type="compositionally biased region" description="Basic and acidic residues" evidence="1">
    <location>
        <begin position="27"/>
        <end position="38"/>
    </location>
</feature>
<feature type="non-terminal residue" evidence="2">
    <location>
        <position position="1"/>
    </location>
</feature>
<protein>
    <recommendedName>
        <fullName evidence="3">Reverse transcriptase domain-containing protein</fullName>
    </recommendedName>
</protein>
<gene>
    <name evidence="2" type="ORF">Tci_675194</name>
</gene>
<sequence length="446" mass="50948">KLLKDLKELAEYDQSTRTYRPIFLNDNEDHPVQNKESPENSSEENVVSKTNQEPPQDSDIHQLIEECSIKVPEEQKQKMEDTMFDLVKICHHKQFLCNHDDVDDIIESALDSKLLSINSINSQCLDKKEQEVKNVEEQPAGRRNRAEKSLQNFRVIRKSSISFKNTSQISSIHSVAPIQSTKEPEHLLSMGYEHLSITPETESDEVKESNAENLLPIPSKCEVTLEDEIKCDKPAKDDCSSLFTTFSNPLFKDNDDFDSNEINSDKLESHCFNVESDFVDSLLNRDKFIDFSSKFDFSGELAHIKPEIPKFDFDFEEEIRLIENLLYDNSFPRPPEELNAEIADTIIESIPLHIPVQDGNSQQEEIDIVIETDDVLPPSDDNDDDYDLLLGEADLFLSDDSIPLGIENVTDDLEGDVRLLEELLINDFILSRESSDSNFKDKPSNS</sequence>
<dbReference type="EMBL" id="BKCJ010537500">
    <property type="protein sequence ID" value="GFB03223.1"/>
    <property type="molecule type" value="Genomic_DNA"/>
</dbReference>
<organism evidence="2">
    <name type="scientific">Tanacetum cinerariifolium</name>
    <name type="common">Dalmatian daisy</name>
    <name type="synonym">Chrysanthemum cinerariifolium</name>
    <dbReference type="NCBI Taxonomy" id="118510"/>
    <lineage>
        <taxon>Eukaryota</taxon>
        <taxon>Viridiplantae</taxon>
        <taxon>Streptophyta</taxon>
        <taxon>Embryophyta</taxon>
        <taxon>Tracheophyta</taxon>
        <taxon>Spermatophyta</taxon>
        <taxon>Magnoliopsida</taxon>
        <taxon>eudicotyledons</taxon>
        <taxon>Gunneridae</taxon>
        <taxon>Pentapetalae</taxon>
        <taxon>asterids</taxon>
        <taxon>campanulids</taxon>
        <taxon>Asterales</taxon>
        <taxon>Asteraceae</taxon>
        <taxon>Asteroideae</taxon>
        <taxon>Anthemideae</taxon>
        <taxon>Anthemidinae</taxon>
        <taxon>Tanacetum</taxon>
    </lineage>
</organism>
<name>A0A699KN14_TANCI</name>
<evidence type="ECO:0000313" key="2">
    <source>
        <dbReference type="EMBL" id="GFB03223.1"/>
    </source>
</evidence>
<accession>A0A699KN14</accession>
<feature type="region of interest" description="Disordered" evidence="1">
    <location>
        <begin position="17"/>
        <end position="59"/>
    </location>
</feature>
<feature type="compositionally biased region" description="Low complexity" evidence="1">
    <location>
        <begin position="39"/>
        <end position="51"/>
    </location>
</feature>
<proteinExistence type="predicted"/>